<accession>A0A1Q5T4U9</accession>
<dbReference type="AlphaFoldDB" id="A0A1Q5T4U9"/>
<dbReference type="Proteomes" id="UP000186030">
    <property type="component" value="Unassembled WGS sequence"/>
</dbReference>
<reference evidence="2" key="2">
    <citation type="submission" date="2017-01" db="EMBL/GenBank/DDBJ databases">
        <title>Genome sequencing and annotation of Geobacillus sp. 1017, a Hydrocarbon-Oxidizing Thermophilic Bacterium Isolated from a Heavy Oil Reservoir (China).</title>
        <authorList>
            <person name="Kadnikov V.V."/>
            <person name="Mardanov A.V."/>
            <person name="Poltaraus A.B."/>
            <person name="Sokolova D.S."/>
            <person name="Semenova E.M."/>
            <person name="Ravin N.V."/>
            <person name="Tourova T.P."/>
            <person name="Nazina T.N."/>
        </authorList>
    </citation>
    <scope>NUCLEOTIDE SEQUENCE [LARGE SCALE GENOMIC DNA]</scope>
    <source>
        <strain evidence="2">1017</strain>
    </source>
</reference>
<evidence type="ECO:0000313" key="2">
    <source>
        <dbReference type="Proteomes" id="UP000186030"/>
    </source>
</evidence>
<dbReference type="EMBL" id="MQMG01000009">
    <property type="protein sequence ID" value="OKO95241.1"/>
    <property type="molecule type" value="Genomic_DNA"/>
</dbReference>
<proteinExistence type="predicted"/>
<protein>
    <submittedName>
        <fullName evidence="1">Uncharacterized protein</fullName>
    </submittedName>
</protein>
<organism evidence="1 2">
    <name type="scientific">Geobacillus proteiniphilus</name>
    <dbReference type="NCBI Taxonomy" id="860353"/>
    <lineage>
        <taxon>Bacteria</taxon>
        <taxon>Bacillati</taxon>
        <taxon>Bacillota</taxon>
        <taxon>Bacilli</taxon>
        <taxon>Bacillales</taxon>
        <taxon>Anoxybacillaceae</taxon>
        <taxon>Geobacillus</taxon>
    </lineage>
</organism>
<reference evidence="1 2" key="1">
    <citation type="submission" date="2016-11" db="EMBL/GenBank/DDBJ databases">
        <authorList>
            <person name="Kadnikov V."/>
            <person name="Nazina T."/>
        </authorList>
    </citation>
    <scope>NUCLEOTIDE SEQUENCE [LARGE SCALE GENOMIC DNA]</scope>
    <source>
        <strain evidence="1 2">1017</strain>
    </source>
</reference>
<sequence length="55" mass="6541">MEKEKGKNVGASPRFLPLIPPHLDPFFLDFSMIPPLFLPLFFPHQEREMDCFFFQ</sequence>
<comment type="caution">
    <text evidence="1">The sequence shown here is derived from an EMBL/GenBank/DDBJ whole genome shotgun (WGS) entry which is preliminary data.</text>
</comment>
<name>A0A1Q5T4U9_9BACL</name>
<evidence type="ECO:0000313" key="1">
    <source>
        <dbReference type="EMBL" id="OKO95241.1"/>
    </source>
</evidence>
<gene>
    <name evidence="1" type="ORF">BRO54_1046</name>
</gene>